<evidence type="ECO:0008006" key="4">
    <source>
        <dbReference type="Google" id="ProtNLM"/>
    </source>
</evidence>
<keyword evidence="1" id="KW-0812">Transmembrane</keyword>
<dbReference type="SUPFAM" id="SSF103473">
    <property type="entry name" value="MFS general substrate transporter"/>
    <property type="match status" value="1"/>
</dbReference>
<keyword evidence="1" id="KW-1133">Transmembrane helix</keyword>
<organism evidence="2 3">
    <name type="scientific">Sphingomonas sanguinis</name>
    <dbReference type="NCBI Taxonomy" id="33051"/>
    <lineage>
        <taxon>Bacteria</taxon>
        <taxon>Pseudomonadati</taxon>
        <taxon>Pseudomonadota</taxon>
        <taxon>Alphaproteobacteria</taxon>
        <taxon>Sphingomonadales</taxon>
        <taxon>Sphingomonadaceae</taxon>
        <taxon>Sphingomonas</taxon>
    </lineage>
</organism>
<evidence type="ECO:0000256" key="1">
    <source>
        <dbReference type="SAM" id="Phobius"/>
    </source>
</evidence>
<reference evidence="2 3" key="1">
    <citation type="journal article" date="2016" name="Front. Microbiol.">
        <title>Genomic Resource of Rice Seed Associated Bacteria.</title>
        <authorList>
            <person name="Midha S."/>
            <person name="Bansal K."/>
            <person name="Sharma S."/>
            <person name="Kumar N."/>
            <person name="Patil P.P."/>
            <person name="Chaudhry V."/>
            <person name="Patil P.B."/>
        </authorList>
    </citation>
    <scope>NUCLEOTIDE SEQUENCE [LARGE SCALE GENOMIC DNA]</scope>
    <source>
        <strain evidence="2 3">NS319</strain>
    </source>
</reference>
<comment type="caution">
    <text evidence="2">The sequence shown here is derived from an EMBL/GenBank/DDBJ whole genome shotgun (WGS) entry which is preliminary data.</text>
</comment>
<keyword evidence="1" id="KW-0472">Membrane</keyword>
<sequence>MRSRTPLPLWLFALANIGGVIAYWPLLTLLVPMRVEVVSPDERIALLSLIAVAGAVAASGANILFGWLSDRSRRA</sequence>
<dbReference type="PATRIC" id="fig|33051.3.peg.3286"/>
<feature type="transmembrane region" description="Helical" evidence="1">
    <location>
        <begin position="7"/>
        <end position="24"/>
    </location>
</feature>
<dbReference type="AlphaFoldDB" id="A0A147HX18"/>
<accession>A0A147HX18</accession>
<gene>
    <name evidence="2" type="ORF">NS319_10530</name>
</gene>
<evidence type="ECO:0000313" key="2">
    <source>
        <dbReference type="EMBL" id="KTT69432.1"/>
    </source>
</evidence>
<dbReference type="Proteomes" id="UP000072867">
    <property type="component" value="Unassembled WGS sequence"/>
</dbReference>
<dbReference type="EMBL" id="LDTD01000069">
    <property type="protein sequence ID" value="KTT69432.1"/>
    <property type="molecule type" value="Genomic_DNA"/>
</dbReference>
<dbReference type="InterPro" id="IPR036259">
    <property type="entry name" value="MFS_trans_sf"/>
</dbReference>
<evidence type="ECO:0000313" key="3">
    <source>
        <dbReference type="Proteomes" id="UP000072867"/>
    </source>
</evidence>
<name>A0A147HX18_9SPHN</name>
<proteinExistence type="predicted"/>
<feature type="transmembrane region" description="Helical" evidence="1">
    <location>
        <begin position="44"/>
        <end position="68"/>
    </location>
</feature>
<protein>
    <recommendedName>
        <fullName evidence="4">Major facilitator superfamily (MFS) profile domain-containing protein</fullName>
    </recommendedName>
</protein>